<comment type="caution">
    <text evidence="1">The sequence shown here is derived from an EMBL/GenBank/DDBJ whole genome shotgun (WGS) entry which is preliminary data.</text>
</comment>
<evidence type="ECO:0000313" key="2">
    <source>
        <dbReference type="Proteomes" id="UP001163603"/>
    </source>
</evidence>
<proteinExistence type="predicted"/>
<sequence>MAEFVEDDKVEETEYESGSEESVFALAMRRKNASDDDDDFVNSEGEARGRIERSDRKVCVGYGDESDGLGGYDDGEEVSYVDELEELADEGVEVFEEEEENVYEKKECEERCYEQEVSNEVTVKQSKEEKEWQPPVDPKNGAFYMHDDRSVGRRHRQRRRRFDERSRKFKDDEKWKHDKFDEMKVQETYDKKFNAPVRRTSEQCYQGHHKNQRKAGGYVNASSSKTHDNMKNQNSSRIVRGRGPMNYKPTTRRPKKPLGETSNTDLARTFSRKKSGNFVEVASNTDSVRVSSQISNQESDSVLASEELVMAANTSSASQMFNSSSPSNHCTGATPKRDTQRGRTSGYFPTSAGPNHKILAPESNSLLHTKIAANPIRQDLFYREKLIHPAPESYLTNLPLQSPVSWLTYPIETPQVMVPRDLSFSTMFTQQLSPISKQVGGVYPLAQHPVLQQIPVYSPLQPPLQFLPLELSPCAGNGSQASSEALLANSYEQETPGSLPGASKSKVEFGGKGTSSLEDFRRGSLLCAETQGDPNFTAIAALIPAMRPGGQHSGDPAVNTVVSRCISPSHNGLGNPEITWLPVFPASAGTVGVTHSSPNVTAHSTGQSSSFGVTRIPFSTPVIVSVLHVMI</sequence>
<evidence type="ECO:0000313" key="1">
    <source>
        <dbReference type="EMBL" id="KAJ0031524.1"/>
    </source>
</evidence>
<keyword evidence="2" id="KW-1185">Reference proteome</keyword>
<dbReference type="Proteomes" id="UP001163603">
    <property type="component" value="Chromosome 8"/>
</dbReference>
<dbReference type="EMBL" id="CM047743">
    <property type="protein sequence ID" value="KAJ0031524.1"/>
    <property type="molecule type" value="Genomic_DNA"/>
</dbReference>
<reference evidence="2" key="1">
    <citation type="journal article" date="2023" name="G3 (Bethesda)">
        <title>Genome assembly and association tests identify interacting loci associated with vigor, precocity, and sex in interspecific pistachio rootstocks.</title>
        <authorList>
            <person name="Palmer W."/>
            <person name="Jacygrad E."/>
            <person name="Sagayaradj S."/>
            <person name="Cavanaugh K."/>
            <person name="Han R."/>
            <person name="Bertier L."/>
            <person name="Beede B."/>
            <person name="Kafkas S."/>
            <person name="Golino D."/>
            <person name="Preece J."/>
            <person name="Michelmore R."/>
        </authorList>
    </citation>
    <scope>NUCLEOTIDE SEQUENCE [LARGE SCALE GENOMIC DNA]</scope>
</reference>
<protein>
    <submittedName>
        <fullName evidence="1">Uncharacterized protein</fullName>
    </submittedName>
</protein>
<gene>
    <name evidence="1" type="ORF">Pint_13133</name>
</gene>
<name>A0ACC0Y953_9ROSI</name>
<accession>A0ACC0Y953</accession>
<organism evidence="1 2">
    <name type="scientific">Pistacia integerrima</name>
    <dbReference type="NCBI Taxonomy" id="434235"/>
    <lineage>
        <taxon>Eukaryota</taxon>
        <taxon>Viridiplantae</taxon>
        <taxon>Streptophyta</taxon>
        <taxon>Embryophyta</taxon>
        <taxon>Tracheophyta</taxon>
        <taxon>Spermatophyta</taxon>
        <taxon>Magnoliopsida</taxon>
        <taxon>eudicotyledons</taxon>
        <taxon>Gunneridae</taxon>
        <taxon>Pentapetalae</taxon>
        <taxon>rosids</taxon>
        <taxon>malvids</taxon>
        <taxon>Sapindales</taxon>
        <taxon>Anacardiaceae</taxon>
        <taxon>Pistacia</taxon>
    </lineage>
</organism>